<dbReference type="AlphaFoldDB" id="A0A6P7G9P3"/>
<evidence type="ECO:0000256" key="1">
    <source>
        <dbReference type="SAM" id="MobiDB-lite"/>
    </source>
</evidence>
<sequence length="163" mass="19141">MLIKSTLMEKSQNMNHVTQDLTIIKKIIDDFETNDPTKYQKKRRNKIKKISNSDSFIHKYKKSQISPKTTCSLDGARKKNKPSNSIEDFLKNDNNDVYINFMENCDTENTDANIFRRFRQRKSIFRNSIGAKYGDNFVDEIRILQGTKGHQERVKTNVNESRL</sequence>
<organism evidence="2">
    <name type="scientific">Diabrotica virgifera virgifera</name>
    <name type="common">western corn rootworm</name>
    <dbReference type="NCBI Taxonomy" id="50390"/>
    <lineage>
        <taxon>Eukaryota</taxon>
        <taxon>Metazoa</taxon>
        <taxon>Ecdysozoa</taxon>
        <taxon>Arthropoda</taxon>
        <taxon>Hexapoda</taxon>
        <taxon>Insecta</taxon>
        <taxon>Pterygota</taxon>
        <taxon>Neoptera</taxon>
        <taxon>Endopterygota</taxon>
        <taxon>Coleoptera</taxon>
        <taxon>Polyphaga</taxon>
        <taxon>Cucujiformia</taxon>
        <taxon>Chrysomeloidea</taxon>
        <taxon>Chrysomelidae</taxon>
        <taxon>Galerucinae</taxon>
        <taxon>Diabroticina</taxon>
        <taxon>Diabroticites</taxon>
        <taxon>Diabrotica</taxon>
    </lineage>
</organism>
<feature type="region of interest" description="Disordered" evidence="1">
    <location>
        <begin position="68"/>
        <end position="87"/>
    </location>
</feature>
<gene>
    <name evidence="2" type="primary">LOC114339486</name>
</gene>
<evidence type="ECO:0000313" key="2">
    <source>
        <dbReference type="RefSeq" id="XP_028145951.1"/>
    </source>
</evidence>
<reference evidence="2" key="1">
    <citation type="submission" date="2025-08" db="UniProtKB">
        <authorList>
            <consortium name="RefSeq"/>
        </authorList>
    </citation>
    <scope>IDENTIFICATION</scope>
    <source>
        <tissue evidence="2">Whole insect</tissue>
    </source>
</reference>
<proteinExistence type="predicted"/>
<dbReference type="InParanoid" id="A0A6P7G9P3"/>
<accession>A0A6P7G9P3</accession>
<dbReference type="RefSeq" id="XP_028145951.1">
    <property type="nucleotide sequence ID" value="XM_028290150.1"/>
</dbReference>
<protein>
    <submittedName>
        <fullName evidence="2">Uncharacterized protein LOC114339486</fullName>
    </submittedName>
</protein>
<name>A0A6P7G9P3_DIAVI</name>